<dbReference type="Proteomes" id="UP000324222">
    <property type="component" value="Unassembled WGS sequence"/>
</dbReference>
<accession>A0A5B7IKD4</accession>
<organism evidence="2 3">
    <name type="scientific">Portunus trituberculatus</name>
    <name type="common">Swimming crab</name>
    <name type="synonym">Neptunus trituberculatus</name>
    <dbReference type="NCBI Taxonomy" id="210409"/>
    <lineage>
        <taxon>Eukaryota</taxon>
        <taxon>Metazoa</taxon>
        <taxon>Ecdysozoa</taxon>
        <taxon>Arthropoda</taxon>
        <taxon>Crustacea</taxon>
        <taxon>Multicrustacea</taxon>
        <taxon>Malacostraca</taxon>
        <taxon>Eumalacostraca</taxon>
        <taxon>Eucarida</taxon>
        <taxon>Decapoda</taxon>
        <taxon>Pleocyemata</taxon>
        <taxon>Brachyura</taxon>
        <taxon>Eubrachyura</taxon>
        <taxon>Portunoidea</taxon>
        <taxon>Portunidae</taxon>
        <taxon>Portuninae</taxon>
        <taxon>Portunus</taxon>
    </lineage>
</organism>
<dbReference type="AlphaFoldDB" id="A0A5B7IKD4"/>
<name>A0A5B7IKD4_PORTR</name>
<keyword evidence="1" id="KW-0812">Transmembrane</keyword>
<keyword evidence="1" id="KW-0472">Membrane</keyword>
<keyword evidence="3" id="KW-1185">Reference proteome</keyword>
<dbReference type="EMBL" id="VSRR010060764">
    <property type="protein sequence ID" value="MPC82795.1"/>
    <property type="molecule type" value="Genomic_DNA"/>
</dbReference>
<protein>
    <submittedName>
        <fullName evidence="2">Uncharacterized protein</fullName>
    </submittedName>
</protein>
<proteinExistence type="predicted"/>
<evidence type="ECO:0000313" key="2">
    <source>
        <dbReference type="EMBL" id="MPC82795.1"/>
    </source>
</evidence>
<reference evidence="2 3" key="1">
    <citation type="submission" date="2019-05" db="EMBL/GenBank/DDBJ databases">
        <title>Another draft genome of Portunus trituberculatus and its Hox gene families provides insights of decapod evolution.</title>
        <authorList>
            <person name="Jeong J.-H."/>
            <person name="Song I."/>
            <person name="Kim S."/>
            <person name="Choi T."/>
            <person name="Kim D."/>
            <person name="Ryu S."/>
            <person name="Kim W."/>
        </authorList>
    </citation>
    <scope>NUCLEOTIDE SEQUENCE [LARGE SCALE GENOMIC DNA]</scope>
    <source>
        <tissue evidence="2">Muscle</tissue>
    </source>
</reference>
<comment type="caution">
    <text evidence="2">The sequence shown here is derived from an EMBL/GenBank/DDBJ whole genome shotgun (WGS) entry which is preliminary data.</text>
</comment>
<gene>
    <name evidence="2" type="ORF">E2C01_077478</name>
</gene>
<evidence type="ECO:0000256" key="1">
    <source>
        <dbReference type="SAM" id="Phobius"/>
    </source>
</evidence>
<sequence length="179" mass="19333">MPSTNVRRVISLLSSHFPILPLPQLPYQLWLLFFPSSLVPPPSSASPQHVSGGVTPDVGQVTAAIFNPIFIFCLTLSFSVFEWREESFEMRLVKEVRSYRKFPFIDSSELRAFTSSCPHPLCKAAQDHIPAGAARGCVRAATPASLDPSPTARKSPGTGGPSVVTCGFCLPSDSSRASI</sequence>
<keyword evidence="1" id="KW-1133">Transmembrane helix</keyword>
<feature type="transmembrane region" description="Helical" evidence="1">
    <location>
        <begin position="61"/>
        <end position="81"/>
    </location>
</feature>
<evidence type="ECO:0000313" key="3">
    <source>
        <dbReference type="Proteomes" id="UP000324222"/>
    </source>
</evidence>